<dbReference type="Proteomes" id="UP000289600">
    <property type="component" value="Segment"/>
</dbReference>
<dbReference type="Pfam" id="PF01753">
    <property type="entry name" value="zf-MYND"/>
    <property type="match status" value="1"/>
</dbReference>
<dbReference type="GO" id="GO:0008270">
    <property type="term" value="F:zinc ion binding"/>
    <property type="evidence" value="ECO:0007669"/>
    <property type="project" value="UniProtKB-KW"/>
</dbReference>
<sequence>MTKIAIIKKNDIDFMEMEKYAVPLLYTDHDIEMRIQIKKNLNDYIWKTIEPYIEFVNIGEDLLTTVCHNLTKNFSNNKNPDEFYYHTESSYSSPKKYLEIMYCSPLWKDYTTGKIENMNKLACLFSLKHNVIENNCVIIGNKYDTGSSSNLVLDNVTKDDIMRVIRRRYFFTASLIKQNSSIKYYYQNPAYLISKIFNLEGKDNIQKLSIPLFKYNLNFYCQQDTSKYINQIATRINGLYRLYGDVLILNELEENIYTNISEHEIKRLNVLSYGRLYDRQLKDKEIHEEIVPDIDENGKQIEKKKTPLWSKYIIVNNRMDDWKNNKNKCIYCGTQIKNPITCDKCFRAKYCSKDCEQQFNSYHVDECINPKSL</sequence>
<proteinExistence type="predicted"/>
<dbReference type="Gene3D" id="6.10.140.2220">
    <property type="match status" value="1"/>
</dbReference>
<dbReference type="PROSITE" id="PS01360">
    <property type="entry name" value="ZF_MYND_1"/>
    <property type="match status" value="1"/>
</dbReference>
<keyword evidence="3" id="KW-0862">Zinc</keyword>
<feature type="domain" description="MYND-type" evidence="4">
    <location>
        <begin position="329"/>
        <end position="367"/>
    </location>
</feature>
<evidence type="ECO:0000256" key="1">
    <source>
        <dbReference type="ARBA" id="ARBA00022723"/>
    </source>
</evidence>
<evidence type="ECO:0000313" key="5">
    <source>
        <dbReference type="EMBL" id="AVL94881.1"/>
    </source>
</evidence>
<keyword evidence="1" id="KW-0479">Metal-binding</keyword>
<evidence type="ECO:0000256" key="2">
    <source>
        <dbReference type="ARBA" id="ARBA00022771"/>
    </source>
</evidence>
<protein>
    <submittedName>
        <fullName evidence="5">Zinc finger domain protein</fullName>
    </submittedName>
</protein>
<keyword evidence="6" id="KW-1185">Reference proteome</keyword>
<dbReference type="SUPFAM" id="SSF144232">
    <property type="entry name" value="HIT/MYND zinc finger-like"/>
    <property type="match status" value="1"/>
</dbReference>
<gene>
    <name evidence="5" type="ORF">mc_495</name>
</gene>
<dbReference type="EMBL" id="MG807320">
    <property type="protein sequence ID" value="AVL94881.1"/>
    <property type="molecule type" value="Genomic_DNA"/>
</dbReference>
<dbReference type="InterPro" id="IPR002893">
    <property type="entry name" value="Znf_MYND"/>
</dbReference>
<reference evidence="6" key="1">
    <citation type="submission" date="2018-01" db="EMBL/GenBank/DDBJ databases">
        <title>Testimony of 'menage a trois' revealed by the proteome of Megavirus virophage.</title>
        <authorList>
            <person name="Jeudy S."/>
            <person name="Bertaux L."/>
            <person name="Alempic J.-M."/>
            <person name="Lartigue A."/>
            <person name="Legendre M."/>
            <person name="Philippe N."/>
            <person name="Beucher L."/>
            <person name="Biondi E."/>
            <person name="Juul S."/>
            <person name="Turner D."/>
            <person name="Coute Y."/>
            <person name="Claverie J.-M."/>
            <person name="Abergel C."/>
        </authorList>
    </citation>
    <scope>NUCLEOTIDE SEQUENCE [LARGE SCALE GENOMIC DNA]</scope>
</reference>
<evidence type="ECO:0000256" key="3">
    <source>
        <dbReference type="ARBA" id="ARBA00022833"/>
    </source>
</evidence>
<name>A0A2P1ELW7_9VIRU</name>
<accession>A0A2P1ELW7</accession>
<keyword evidence="2" id="KW-0863">Zinc-finger</keyword>
<evidence type="ECO:0000259" key="4">
    <source>
        <dbReference type="PROSITE" id="PS50865"/>
    </source>
</evidence>
<evidence type="ECO:0000313" key="6">
    <source>
        <dbReference type="Proteomes" id="UP000289600"/>
    </source>
</evidence>
<dbReference type="PROSITE" id="PS50865">
    <property type="entry name" value="ZF_MYND_2"/>
    <property type="match status" value="1"/>
</dbReference>
<organism evidence="5 6">
    <name type="scientific">Moumouvirus australiensis</name>
    <dbReference type="NCBI Taxonomy" id="2109587"/>
    <lineage>
        <taxon>Viruses</taxon>
        <taxon>Varidnaviria</taxon>
        <taxon>Bamfordvirae</taxon>
        <taxon>Nucleocytoviricota</taxon>
        <taxon>Megaviricetes</taxon>
        <taxon>Imitervirales</taxon>
        <taxon>Mimiviridae</taxon>
        <taxon>Megamimivirinae</taxon>
        <taxon>Moumouvirus</taxon>
        <taxon>Moumouvirus australiense</taxon>
    </lineage>
</organism>